<dbReference type="EMBL" id="WMBR01000004">
    <property type="protein sequence ID" value="MXP22898.1"/>
    <property type="molecule type" value="Genomic_DNA"/>
</dbReference>
<evidence type="ECO:0000313" key="3">
    <source>
        <dbReference type="Proteomes" id="UP000475545"/>
    </source>
</evidence>
<reference evidence="2 3" key="1">
    <citation type="submission" date="2019-11" db="EMBL/GenBank/DDBJ databases">
        <title>Gordonia sp. nov., a novel actinobacterium isolated from mangrove soil in Hainan.</title>
        <authorList>
            <person name="Huang X."/>
            <person name="Xie Y."/>
            <person name="Chu X."/>
            <person name="Xiao K."/>
        </authorList>
    </citation>
    <scope>NUCLEOTIDE SEQUENCE [LARGE SCALE GENOMIC DNA]</scope>
    <source>
        <strain evidence="2 3">HNM0687</strain>
    </source>
</reference>
<evidence type="ECO:0000313" key="2">
    <source>
        <dbReference type="EMBL" id="MXP22898.1"/>
    </source>
</evidence>
<feature type="region of interest" description="Disordered" evidence="1">
    <location>
        <begin position="13"/>
        <end position="44"/>
    </location>
</feature>
<evidence type="ECO:0000256" key="1">
    <source>
        <dbReference type="SAM" id="MobiDB-lite"/>
    </source>
</evidence>
<keyword evidence="3" id="KW-1185">Reference proteome</keyword>
<feature type="compositionally biased region" description="Low complexity" evidence="1">
    <location>
        <begin position="13"/>
        <end position="35"/>
    </location>
</feature>
<name>A0A6L7GWL6_9ACTN</name>
<sequence length="218" mass="21913">MAALALLAGCGPTDSAGTGPSSTASATAGAAPLDADACRETPSRGRIDRAGHALEFRSGSMHVAIDRADSRNAAGSMCYGFTKSGNADPSVPPDSLLFVFTGPGADGAQLEFLVGDLTGGVLPPIGGVRPRVGPLDGPINSSVGVSVGGTYHHSTTCPVTLTAVSSERVAGTFTCSAVTRSESNPFAPDDNIDDDAAPTEITSTETDVTLAGWFETTP</sequence>
<dbReference type="AlphaFoldDB" id="A0A6L7GWL6"/>
<gene>
    <name evidence="2" type="ORF">GIY30_16275</name>
</gene>
<protein>
    <submittedName>
        <fullName evidence="2">Uncharacterized protein</fullName>
    </submittedName>
</protein>
<organism evidence="2 3">
    <name type="scientific">Gordonia mangrovi</name>
    <dbReference type="NCBI Taxonomy" id="2665643"/>
    <lineage>
        <taxon>Bacteria</taxon>
        <taxon>Bacillati</taxon>
        <taxon>Actinomycetota</taxon>
        <taxon>Actinomycetes</taxon>
        <taxon>Mycobacteriales</taxon>
        <taxon>Gordoniaceae</taxon>
        <taxon>Gordonia</taxon>
    </lineage>
</organism>
<proteinExistence type="predicted"/>
<comment type="caution">
    <text evidence="2">The sequence shown here is derived from an EMBL/GenBank/DDBJ whole genome shotgun (WGS) entry which is preliminary data.</text>
</comment>
<dbReference type="Proteomes" id="UP000475545">
    <property type="component" value="Unassembled WGS sequence"/>
</dbReference>
<accession>A0A6L7GWL6</accession>